<accession>A0A7G9GJH1</accession>
<sequence>MTDNWNGFADLLANLIEKYAAVLDIDNLPEPPSCLEEENDSEESKDTIDSTKIQ</sequence>
<gene>
    <name evidence="2" type="ORF">H9Q80_11750</name>
</gene>
<organism evidence="2 3">
    <name type="scientific">[Eubacterium] hominis</name>
    <dbReference type="NCBI Taxonomy" id="2764325"/>
    <lineage>
        <taxon>Bacteria</taxon>
        <taxon>Bacillati</taxon>
        <taxon>Bacillota</taxon>
        <taxon>Erysipelotrichia</taxon>
        <taxon>Erysipelotrichales</taxon>
        <taxon>Erysipelotrichaceae</taxon>
        <taxon>Amedibacillus</taxon>
    </lineage>
</organism>
<dbReference type="Proteomes" id="UP000515856">
    <property type="component" value="Chromosome"/>
</dbReference>
<evidence type="ECO:0000313" key="2">
    <source>
        <dbReference type="EMBL" id="QNM10953.1"/>
    </source>
</evidence>
<feature type="compositionally biased region" description="Basic and acidic residues" evidence="1">
    <location>
        <begin position="42"/>
        <end position="54"/>
    </location>
</feature>
<evidence type="ECO:0000256" key="1">
    <source>
        <dbReference type="SAM" id="MobiDB-lite"/>
    </source>
</evidence>
<keyword evidence="3" id="KW-1185">Reference proteome</keyword>
<dbReference type="RefSeq" id="WP_187426190.1">
    <property type="nucleotide sequence ID" value="NZ_CP060636.1"/>
</dbReference>
<dbReference type="AlphaFoldDB" id="A0A7G9GJH1"/>
<protein>
    <submittedName>
        <fullName evidence="2">Uncharacterized protein</fullName>
    </submittedName>
</protein>
<dbReference type="KEGG" id="ehn:H9Q80_11750"/>
<reference evidence="2 3" key="1">
    <citation type="submission" date="2020-08" db="EMBL/GenBank/DDBJ databases">
        <authorList>
            <person name="Liu C."/>
            <person name="Sun Q."/>
        </authorList>
    </citation>
    <scope>NUCLEOTIDE SEQUENCE [LARGE SCALE GENOMIC DNA]</scope>
    <source>
        <strain evidence="2 3">NSJ-61</strain>
    </source>
</reference>
<evidence type="ECO:0000313" key="3">
    <source>
        <dbReference type="Proteomes" id="UP000515856"/>
    </source>
</evidence>
<feature type="region of interest" description="Disordered" evidence="1">
    <location>
        <begin position="27"/>
        <end position="54"/>
    </location>
</feature>
<name>A0A7G9GJH1_9FIRM</name>
<proteinExistence type="predicted"/>
<dbReference type="EMBL" id="CP060636">
    <property type="protein sequence ID" value="QNM10953.1"/>
    <property type="molecule type" value="Genomic_DNA"/>
</dbReference>